<feature type="region of interest" description="Disordered" evidence="6">
    <location>
        <begin position="1009"/>
        <end position="1031"/>
    </location>
</feature>
<dbReference type="InterPro" id="IPR028146">
    <property type="entry name" value="PRKCSH_N"/>
</dbReference>
<feature type="compositionally biased region" description="Basic and acidic residues" evidence="6">
    <location>
        <begin position="459"/>
        <end position="468"/>
    </location>
</feature>
<feature type="coiled-coil region" evidence="5">
    <location>
        <begin position="53"/>
        <end position="167"/>
    </location>
</feature>
<dbReference type="Pfam" id="PF13015">
    <property type="entry name" value="PRKCSH_1"/>
    <property type="match status" value="1"/>
</dbReference>
<keyword evidence="9" id="KW-1185">Reference proteome</keyword>
<dbReference type="PANTHER" id="PTHR12630:SF1">
    <property type="entry name" value="GLUCOSIDASE 2 SUBUNIT BETA"/>
    <property type="match status" value="1"/>
</dbReference>
<evidence type="ECO:0000256" key="1">
    <source>
        <dbReference type="ARBA" id="ARBA00022387"/>
    </source>
</evidence>
<dbReference type="PANTHER" id="PTHR12630">
    <property type="entry name" value="N-LINKED OLIGOSACCHARIDE PROCESSING"/>
    <property type="match status" value="1"/>
</dbReference>
<dbReference type="AlphaFoldDB" id="A0A9P6QLA6"/>
<dbReference type="Gene3D" id="2.70.130.10">
    <property type="entry name" value="Mannose-6-phosphate receptor binding domain"/>
    <property type="match status" value="1"/>
</dbReference>
<feature type="region of interest" description="Disordered" evidence="6">
    <location>
        <begin position="621"/>
        <end position="649"/>
    </location>
</feature>
<dbReference type="GO" id="GO:0017177">
    <property type="term" value="C:glucosidase II complex"/>
    <property type="evidence" value="ECO:0007669"/>
    <property type="project" value="TreeGrafter"/>
</dbReference>
<keyword evidence="4" id="KW-1015">Disulfide bond</keyword>
<accession>A0A9P6QLA6</accession>
<dbReference type="Proteomes" id="UP000807716">
    <property type="component" value="Unassembled WGS sequence"/>
</dbReference>
<feature type="compositionally biased region" description="Basic and acidic residues" evidence="6">
    <location>
        <begin position="803"/>
        <end position="818"/>
    </location>
</feature>
<reference evidence="8" key="1">
    <citation type="journal article" date="2020" name="Fungal Divers.">
        <title>Resolving the Mortierellaceae phylogeny through synthesis of multi-gene phylogenetics and phylogenomics.</title>
        <authorList>
            <person name="Vandepol N."/>
            <person name="Liber J."/>
            <person name="Desiro A."/>
            <person name="Na H."/>
            <person name="Kennedy M."/>
            <person name="Barry K."/>
            <person name="Grigoriev I.V."/>
            <person name="Miller A.N."/>
            <person name="O'Donnell K."/>
            <person name="Stajich J.E."/>
            <person name="Bonito G."/>
        </authorList>
    </citation>
    <scope>NUCLEOTIDE SEQUENCE</scope>
    <source>
        <strain evidence="8">BC1065</strain>
    </source>
</reference>
<proteinExistence type="predicted"/>
<comment type="caution">
    <text evidence="8">The sequence shown here is derived from an EMBL/GenBank/DDBJ whole genome shotgun (WGS) entry which is preliminary data.</text>
</comment>
<dbReference type="InterPro" id="IPR009011">
    <property type="entry name" value="Man6P_isomerase_rcpt-bd_dom_sf"/>
</dbReference>
<dbReference type="PROSITE" id="PS51914">
    <property type="entry name" value="MRH"/>
    <property type="match status" value="1"/>
</dbReference>
<evidence type="ECO:0000256" key="6">
    <source>
        <dbReference type="SAM" id="MobiDB-lite"/>
    </source>
</evidence>
<dbReference type="Pfam" id="PF12999">
    <property type="entry name" value="PRKCSH-like"/>
    <property type="match status" value="1"/>
</dbReference>
<keyword evidence="3" id="KW-0256">Endoplasmic reticulum</keyword>
<keyword evidence="2" id="KW-0732">Signal</keyword>
<name>A0A9P6QLA6_9FUNG</name>
<organism evidence="8 9">
    <name type="scientific">Actinomortierella ambigua</name>
    <dbReference type="NCBI Taxonomy" id="1343610"/>
    <lineage>
        <taxon>Eukaryota</taxon>
        <taxon>Fungi</taxon>
        <taxon>Fungi incertae sedis</taxon>
        <taxon>Mucoromycota</taxon>
        <taxon>Mortierellomycotina</taxon>
        <taxon>Mortierellomycetes</taxon>
        <taxon>Mortierellales</taxon>
        <taxon>Mortierellaceae</taxon>
        <taxon>Actinomortierella</taxon>
    </lineage>
</organism>
<evidence type="ECO:0000313" key="8">
    <source>
        <dbReference type="EMBL" id="KAG0270071.1"/>
    </source>
</evidence>
<feature type="compositionally biased region" description="Basic and acidic residues" evidence="6">
    <location>
        <begin position="191"/>
        <end position="213"/>
    </location>
</feature>
<protein>
    <recommendedName>
        <fullName evidence="1">Glucosidase 2 subunit beta</fullName>
    </recommendedName>
</protein>
<feature type="region of interest" description="Disordered" evidence="6">
    <location>
        <begin position="191"/>
        <end position="214"/>
    </location>
</feature>
<evidence type="ECO:0000259" key="7">
    <source>
        <dbReference type="PROSITE" id="PS51914"/>
    </source>
</evidence>
<dbReference type="InterPro" id="IPR044865">
    <property type="entry name" value="MRH_dom"/>
</dbReference>
<feature type="domain" description="MRH" evidence="7">
    <location>
        <begin position="343"/>
        <end position="438"/>
    </location>
</feature>
<dbReference type="EMBL" id="JAAAJB010000012">
    <property type="protein sequence ID" value="KAG0270071.1"/>
    <property type="molecule type" value="Genomic_DNA"/>
</dbReference>
<feature type="region of interest" description="Disordered" evidence="6">
    <location>
        <begin position="761"/>
        <end position="840"/>
    </location>
</feature>
<feature type="coiled-coil region" evidence="5">
    <location>
        <begin position="542"/>
        <end position="576"/>
    </location>
</feature>
<sequence length="1164" mass="133199">MDLMSQNVGHTPAYIRSSRVNDGVCDSECCDGTDEYDGRVQCPNNCDVIGAKAREERERVNAIREKGAKLRQEYSEYGTKLKAELEAQLVALKEKHEKAVASVEVAKAALDKAQKERDQLEEATKAERENARKAQLVPLIEEQEKRLVRANQARDLLHKTLEDLQTNYNKNFHDMAVKSAVTVFEDYVASHKEDGDKEKSTTEAEEPPKKSPDEEFYALNDKLNEIKRDVGKLNDMLVSMKDNYNKEYNDPAVLAALKVASDFEANWDAAQYEFKDETTLDLPEEPLDETSEAKKAREEFDDIQEFHNIVVAAESTAKEELDNVERKLKIDLGKDEEFSKLVDQCFDFKTVEYTYQVCFFGSATQKSSGDTSLGTFSNWVGDDYTVQMYTGGLKCWNGPDRSVKLVMSCGLENEIVSVSEPEKCEYLYEFRTPAVCKLSNETSNASEEEEDGTPMPDNDPAHRKHDELSGSMGFGPHLPRRGFTAAAASGRRAGTSGLWSRKGVKFQYRMLVLLYVALGCVIPYYVMKHADQQYRMEEQFWLQEQQEQQQQQQSQLQQQLQEQQQLMEQLHQEGQQQFPSVPVVDTVAPPVPPVPPERYKRQAFFQDVVLSQLIGTPASVDNALPAKSRRPSFQSRQHHHRQQQQHREAVATEATSLIPEMDQHVEALEQLHRSYLKMRQLSGLTPGIKTAEDYKRKSFYIANATQAWINRRVQRFGMADRIAGTKIQGPAATQRFRQLMEAALNKGRWVYEADRDYPDFGGATGWNKKKKTERDRDPAIDRPPFPEAGKYHWEPSVLSGQDWDAKRSRTNKVDEEGAHGNSNSNEDNNNNNDNHNDRVGWYSSRVQPSDFCRLLGERHLVLIGDMIHWQLHDAMLYNMFDNPQACYGDLACHLGVGHPLCPLPHDVRMKFVRNDLLSTLKPKMSRLNETKAQNPVEMSWLRDLKLKDTVILGATHFHPFSDGEFRRRLTDVFTKIRRIRPDTLVIYRNRAIGHPHCPSKANNFNMAYHDHRRLPNPPQPKPRSQPDTALSPRAQQLRKIFALQQSLLDVQVIPPGRPPMPPVELPRWRAQPLESAVPAEELLHYPLDWVHAERQNQMAKMIVEAAGGIYWNVATMTDLRPDGHRGDQDCLLYRRPGPTDEWAVSLYNLFRTIEQVEQEFSDTV</sequence>
<keyword evidence="5" id="KW-0175">Coiled coil</keyword>
<dbReference type="InterPro" id="IPR039794">
    <property type="entry name" value="Gtb1-like"/>
</dbReference>
<evidence type="ECO:0000256" key="3">
    <source>
        <dbReference type="ARBA" id="ARBA00022824"/>
    </source>
</evidence>
<gene>
    <name evidence="8" type="ORF">DFQ27_000728</name>
</gene>
<evidence type="ECO:0000313" key="9">
    <source>
        <dbReference type="Proteomes" id="UP000807716"/>
    </source>
</evidence>
<dbReference type="GO" id="GO:0006491">
    <property type="term" value="P:N-glycan processing"/>
    <property type="evidence" value="ECO:0007669"/>
    <property type="project" value="TreeGrafter"/>
</dbReference>
<feature type="compositionally biased region" description="Low complexity" evidence="6">
    <location>
        <begin position="821"/>
        <end position="833"/>
    </location>
</feature>
<evidence type="ECO:0000256" key="4">
    <source>
        <dbReference type="ARBA" id="ARBA00023157"/>
    </source>
</evidence>
<evidence type="ECO:0000256" key="5">
    <source>
        <dbReference type="SAM" id="Coils"/>
    </source>
</evidence>
<dbReference type="InterPro" id="IPR036607">
    <property type="entry name" value="PRKCSH"/>
</dbReference>
<evidence type="ECO:0000256" key="2">
    <source>
        <dbReference type="ARBA" id="ARBA00022729"/>
    </source>
</evidence>
<dbReference type="OrthoDB" id="630188at2759"/>
<dbReference type="SUPFAM" id="SSF50911">
    <property type="entry name" value="Mannose 6-phosphate receptor domain"/>
    <property type="match status" value="1"/>
</dbReference>
<feature type="region of interest" description="Disordered" evidence="6">
    <location>
        <begin position="440"/>
        <end position="481"/>
    </location>
</feature>